<keyword evidence="3" id="KW-1185">Reference proteome</keyword>
<dbReference type="AlphaFoldDB" id="A0A0C3DIJ3"/>
<reference evidence="2 3" key="1">
    <citation type="submission" date="2014-04" db="EMBL/GenBank/DDBJ databases">
        <authorList>
            <consortium name="DOE Joint Genome Institute"/>
            <person name="Kuo A."/>
            <person name="Kohler A."/>
            <person name="Nagy L.G."/>
            <person name="Floudas D."/>
            <person name="Copeland A."/>
            <person name="Barry K.W."/>
            <person name="Cichocki N."/>
            <person name="Veneault-Fourrey C."/>
            <person name="LaButti K."/>
            <person name="Lindquist E.A."/>
            <person name="Lipzen A."/>
            <person name="Lundell T."/>
            <person name="Morin E."/>
            <person name="Murat C."/>
            <person name="Sun H."/>
            <person name="Tunlid A."/>
            <person name="Henrissat B."/>
            <person name="Grigoriev I.V."/>
            <person name="Hibbett D.S."/>
            <person name="Martin F."/>
            <person name="Nordberg H.P."/>
            <person name="Cantor M.N."/>
            <person name="Hua S.X."/>
        </authorList>
    </citation>
    <scope>NUCLEOTIDE SEQUENCE [LARGE SCALE GENOMIC DNA]</scope>
    <source>
        <strain evidence="2 3">Foug A</strain>
    </source>
</reference>
<dbReference type="InParanoid" id="A0A0C3DIJ3"/>
<accession>A0A0C3DIJ3</accession>
<evidence type="ECO:0000256" key="1">
    <source>
        <dbReference type="SAM" id="MobiDB-lite"/>
    </source>
</evidence>
<dbReference type="HOGENOM" id="CLU_698604_0_0_1"/>
<feature type="region of interest" description="Disordered" evidence="1">
    <location>
        <begin position="282"/>
        <end position="314"/>
    </location>
</feature>
<proteinExistence type="predicted"/>
<name>A0A0C3DIJ3_9AGAM</name>
<evidence type="ECO:0000313" key="2">
    <source>
        <dbReference type="EMBL" id="KIM55891.1"/>
    </source>
</evidence>
<organism evidence="2 3">
    <name type="scientific">Scleroderma citrinum Foug A</name>
    <dbReference type="NCBI Taxonomy" id="1036808"/>
    <lineage>
        <taxon>Eukaryota</taxon>
        <taxon>Fungi</taxon>
        <taxon>Dikarya</taxon>
        <taxon>Basidiomycota</taxon>
        <taxon>Agaricomycotina</taxon>
        <taxon>Agaricomycetes</taxon>
        <taxon>Agaricomycetidae</taxon>
        <taxon>Boletales</taxon>
        <taxon>Sclerodermatineae</taxon>
        <taxon>Sclerodermataceae</taxon>
        <taxon>Scleroderma</taxon>
    </lineage>
</organism>
<dbReference type="EMBL" id="KN822126">
    <property type="protein sequence ID" value="KIM55891.1"/>
    <property type="molecule type" value="Genomic_DNA"/>
</dbReference>
<gene>
    <name evidence="2" type="ORF">SCLCIDRAFT_30046</name>
</gene>
<sequence>MGHSLRRIGSLEVEVEGRDEHLEGGAVYLHYFDADTQNLGPSFIEKDKMGISSSLCGYHHRLSNPSQNVQERHRILRVQFLRLELQAPAVDVEIEIVALAVDVEIEDCGSSSLASTGSYQYHRVWYDPLGRDRFMTDASDGLTGLLAAIPNFFQLQLLGNKEKQLQQAGTLGQRMLAPEQIELQEKITLIQELDAARQWTVNDLDTDARERYREHIENAQLSSAFGAELLISLPINDLQCEEPERSKTPASSAVQSCHAKNAAHRAGDVVASVRRLQSLLGERGKESSEGESGQVQQLEVAPSSPSPLASPSNHASIDGMDSVYANALCRSASYCLLLSNSGPFRQSVLIRSSRGGTPPRRSRGGAKKYARRRLSESPLSLSMEHAMVGMSILLF</sequence>
<dbReference type="STRING" id="1036808.A0A0C3DIJ3"/>
<reference evidence="3" key="2">
    <citation type="submission" date="2015-01" db="EMBL/GenBank/DDBJ databases">
        <title>Evolutionary Origins and Diversification of the Mycorrhizal Mutualists.</title>
        <authorList>
            <consortium name="DOE Joint Genome Institute"/>
            <consortium name="Mycorrhizal Genomics Consortium"/>
            <person name="Kohler A."/>
            <person name="Kuo A."/>
            <person name="Nagy L.G."/>
            <person name="Floudas D."/>
            <person name="Copeland A."/>
            <person name="Barry K.W."/>
            <person name="Cichocki N."/>
            <person name="Veneault-Fourrey C."/>
            <person name="LaButti K."/>
            <person name="Lindquist E.A."/>
            <person name="Lipzen A."/>
            <person name="Lundell T."/>
            <person name="Morin E."/>
            <person name="Murat C."/>
            <person name="Riley R."/>
            <person name="Ohm R."/>
            <person name="Sun H."/>
            <person name="Tunlid A."/>
            <person name="Henrissat B."/>
            <person name="Grigoriev I.V."/>
            <person name="Hibbett D.S."/>
            <person name="Martin F."/>
        </authorList>
    </citation>
    <scope>NUCLEOTIDE SEQUENCE [LARGE SCALE GENOMIC DNA]</scope>
    <source>
        <strain evidence="3">Foug A</strain>
    </source>
</reference>
<evidence type="ECO:0000313" key="3">
    <source>
        <dbReference type="Proteomes" id="UP000053989"/>
    </source>
</evidence>
<dbReference type="OrthoDB" id="2687673at2759"/>
<protein>
    <submittedName>
        <fullName evidence="2">Uncharacterized protein</fullName>
    </submittedName>
</protein>
<dbReference type="Proteomes" id="UP000053989">
    <property type="component" value="Unassembled WGS sequence"/>
</dbReference>
<feature type="compositionally biased region" description="Low complexity" evidence="1">
    <location>
        <begin position="290"/>
        <end position="314"/>
    </location>
</feature>